<dbReference type="AlphaFoldDB" id="A0A840Y926"/>
<dbReference type="Proteomes" id="UP000580654">
    <property type="component" value="Unassembled WGS sequence"/>
</dbReference>
<comment type="caution">
    <text evidence="2">The sequence shown here is derived from an EMBL/GenBank/DDBJ whole genome shotgun (WGS) entry which is preliminary data.</text>
</comment>
<name>A0A840Y926_9PROT</name>
<dbReference type="Gene3D" id="3.40.50.2000">
    <property type="entry name" value="Glycogen Phosphorylase B"/>
    <property type="match status" value="1"/>
</dbReference>
<dbReference type="InterPro" id="IPR001296">
    <property type="entry name" value="Glyco_trans_1"/>
</dbReference>
<evidence type="ECO:0000313" key="2">
    <source>
        <dbReference type="EMBL" id="MBB5695239.1"/>
    </source>
</evidence>
<protein>
    <submittedName>
        <fullName evidence="2">Glycosyltransferase involved in cell wall biosynthesis</fullName>
    </submittedName>
</protein>
<gene>
    <name evidence="2" type="ORF">FHS87_003294</name>
</gene>
<accession>A0A840Y926</accession>
<dbReference type="EMBL" id="JACIJD010000016">
    <property type="protein sequence ID" value="MBB5695239.1"/>
    <property type="molecule type" value="Genomic_DNA"/>
</dbReference>
<dbReference type="PANTHER" id="PTHR12526:SF636">
    <property type="entry name" value="BLL3647 PROTEIN"/>
    <property type="match status" value="1"/>
</dbReference>
<keyword evidence="3" id="KW-1185">Reference proteome</keyword>
<evidence type="ECO:0000313" key="3">
    <source>
        <dbReference type="Proteomes" id="UP000580654"/>
    </source>
</evidence>
<dbReference type="RefSeq" id="WP_184520457.1">
    <property type="nucleotide sequence ID" value="NZ_JACIJD010000016.1"/>
</dbReference>
<organism evidence="2 3">
    <name type="scientific">Muricoccus pecuniae</name>
    <dbReference type="NCBI Taxonomy" id="693023"/>
    <lineage>
        <taxon>Bacteria</taxon>
        <taxon>Pseudomonadati</taxon>
        <taxon>Pseudomonadota</taxon>
        <taxon>Alphaproteobacteria</taxon>
        <taxon>Acetobacterales</taxon>
        <taxon>Roseomonadaceae</taxon>
        <taxon>Muricoccus</taxon>
    </lineage>
</organism>
<keyword evidence="2" id="KW-0808">Transferase</keyword>
<sequence length="430" mass="46390">MSGLRIGWATPWNGRSAIADAAAEVGRSLAAQGHRLTVLRTEVGEAAAMPPHTGIFPVEHIDALDDDALRRRFDVVVAHIGNHHPYHGALVPRLRGVSMIGIFHDFFLGHLAAGHFEHVGDPHGAWRTARDLYGPEGMRDGEAFWADLADMVRRRPMLDWLASHCAGAVAHSGHYAGHLRRVCPGPVEVIPLAFTASGMPPFPSPWDRITVAAIGHANPNKRLDQIVLAIGSSGLLRRRCRLRVIGEAAPAERARLTGLAELLGAEPPEFTGWVDDEDLRWRLRDVDVIACLRNPVLEGASASVITAMASGRPTLVTDHGCYAEIPAGTVLSCRPEEEALDAMRHLEWVLANPAEAAALGARAREVALERHAPTAYAAALVPLMERVVADRPRREARRHLFSTLGSLGLGPEDPAARRAEGVLAGMGLEG</sequence>
<dbReference type="Pfam" id="PF00534">
    <property type="entry name" value="Glycos_transf_1"/>
    <property type="match status" value="1"/>
</dbReference>
<feature type="domain" description="Glycosyl transferase family 1" evidence="1">
    <location>
        <begin position="207"/>
        <end position="365"/>
    </location>
</feature>
<proteinExistence type="predicted"/>
<dbReference type="PANTHER" id="PTHR12526">
    <property type="entry name" value="GLYCOSYLTRANSFERASE"/>
    <property type="match status" value="1"/>
</dbReference>
<evidence type="ECO:0000259" key="1">
    <source>
        <dbReference type="Pfam" id="PF00534"/>
    </source>
</evidence>
<dbReference type="SUPFAM" id="SSF53756">
    <property type="entry name" value="UDP-Glycosyltransferase/glycogen phosphorylase"/>
    <property type="match status" value="1"/>
</dbReference>
<dbReference type="GO" id="GO:0016757">
    <property type="term" value="F:glycosyltransferase activity"/>
    <property type="evidence" value="ECO:0007669"/>
    <property type="project" value="InterPro"/>
</dbReference>
<reference evidence="2 3" key="1">
    <citation type="submission" date="2020-08" db="EMBL/GenBank/DDBJ databases">
        <title>Genomic Encyclopedia of Type Strains, Phase IV (KMG-IV): sequencing the most valuable type-strain genomes for metagenomic binning, comparative biology and taxonomic classification.</title>
        <authorList>
            <person name="Goeker M."/>
        </authorList>
    </citation>
    <scope>NUCLEOTIDE SEQUENCE [LARGE SCALE GENOMIC DNA]</scope>
    <source>
        <strain evidence="2 3">DSM 25622</strain>
    </source>
</reference>